<reference evidence="2 3" key="1">
    <citation type="journal article" date="2020" name="Mol. Biol. Evol.">
        <title>Distinct Expression and Methylation Patterns for Genes with Different Fates following a Single Whole-Genome Duplication in Flowering Plants.</title>
        <authorList>
            <person name="Shi T."/>
            <person name="Rahmani R.S."/>
            <person name="Gugger P.F."/>
            <person name="Wang M."/>
            <person name="Li H."/>
            <person name="Zhang Y."/>
            <person name="Li Z."/>
            <person name="Wang Q."/>
            <person name="Van de Peer Y."/>
            <person name="Marchal K."/>
            <person name="Chen J."/>
        </authorList>
    </citation>
    <scope>NUCLEOTIDE SEQUENCE [LARGE SCALE GENOMIC DNA]</scope>
    <source>
        <tissue evidence="2">Leaf</tissue>
    </source>
</reference>
<evidence type="ECO:0000256" key="1">
    <source>
        <dbReference type="SAM" id="MobiDB-lite"/>
    </source>
</evidence>
<name>A0A822ZLK4_NELNU</name>
<dbReference type="EMBL" id="DUZY01000008">
    <property type="protein sequence ID" value="DAD46944.1"/>
    <property type="molecule type" value="Genomic_DNA"/>
</dbReference>
<comment type="caution">
    <text evidence="2">The sequence shown here is derived from an EMBL/GenBank/DDBJ whole genome shotgun (WGS) entry which is preliminary data.</text>
</comment>
<organism evidence="2 3">
    <name type="scientific">Nelumbo nucifera</name>
    <name type="common">Sacred lotus</name>
    <dbReference type="NCBI Taxonomy" id="4432"/>
    <lineage>
        <taxon>Eukaryota</taxon>
        <taxon>Viridiplantae</taxon>
        <taxon>Streptophyta</taxon>
        <taxon>Embryophyta</taxon>
        <taxon>Tracheophyta</taxon>
        <taxon>Spermatophyta</taxon>
        <taxon>Magnoliopsida</taxon>
        <taxon>Proteales</taxon>
        <taxon>Nelumbonaceae</taxon>
        <taxon>Nelumbo</taxon>
    </lineage>
</organism>
<feature type="compositionally biased region" description="Polar residues" evidence="1">
    <location>
        <begin position="61"/>
        <end position="74"/>
    </location>
</feature>
<dbReference type="Proteomes" id="UP000607653">
    <property type="component" value="Unassembled WGS sequence"/>
</dbReference>
<sequence length="172" mass="19619">MEMYDEMQVVLGIDQAIGEDVKVGIELANETGIKQIGYDKNDVDIDNDALTPVFINEGTPLESNTQRKTTPSTSMKKRVHGNKTKSDDEFISAIVTMNEIMNKIAVALKVQSEQEFPKGLWNEVMDFDDFDHEELNEVFGYFARNDREAKIFLIRDKPRMVKIVHSITSNFP</sequence>
<keyword evidence="3" id="KW-1185">Reference proteome</keyword>
<proteinExistence type="predicted"/>
<gene>
    <name evidence="2" type="ORF">HUJ06_016881</name>
</gene>
<evidence type="ECO:0000313" key="3">
    <source>
        <dbReference type="Proteomes" id="UP000607653"/>
    </source>
</evidence>
<evidence type="ECO:0000313" key="2">
    <source>
        <dbReference type="EMBL" id="DAD46944.1"/>
    </source>
</evidence>
<protein>
    <submittedName>
        <fullName evidence="2">Uncharacterized protein</fullName>
    </submittedName>
</protein>
<dbReference type="PANTHER" id="PTHR47127">
    <property type="entry name" value="10A19I.15"/>
    <property type="match status" value="1"/>
</dbReference>
<dbReference type="AlphaFoldDB" id="A0A822ZLK4"/>
<accession>A0A822ZLK4</accession>
<feature type="region of interest" description="Disordered" evidence="1">
    <location>
        <begin position="57"/>
        <end position="82"/>
    </location>
</feature>